<keyword evidence="1" id="KW-0472">Membrane</keyword>
<feature type="transmembrane region" description="Helical" evidence="1">
    <location>
        <begin position="111"/>
        <end position="129"/>
    </location>
</feature>
<dbReference type="RefSeq" id="WP_073021241.1">
    <property type="nucleotide sequence ID" value="NZ_FQWF01000012.1"/>
</dbReference>
<evidence type="ECO:0000313" key="2">
    <source>
        <dbReference type="EMBL" id="SHG98330.1"/>
    </source>
</evidence>
<sequence>MTRQNFLKTRLYCTAIIAIVIWSLLVWDHFHGGVPSHHVLHREDLPAFSNWWGGFLIPLLTWFLFSRIQGRISKNSGFDTTIPANVFYGFLSALIFGILLSIFFTAGFEELPLYMIIGLILTSLFLPIYRAECFLGFVVGMIYTFGGVLPILIVSILTLIGAIMYLIVRSGVLFIILKVSNLKIIK</sequence>
<feature type="transmembrane region" description="Helical" evidence="1">
    <location>
        <begin position="9"/>
        <end position="27"/>
    </location>
</feature>
<gene>
    <name evidence="2" type="ORF">SAMN05444372_112111</name>
</gene>
<keyword evidence="1" id="KW-1133">Transmembrane helix</keyword>
<dbReference type="Proteomes" id="UP000184020">
    <property type="component" value="Unassembled WGS sequence"/>
</dbReference>
<dbReference type="EMBL" id="FQWF01000012">
    <property type="protein sequence ID" value="SHG98330.1"/>
    <property type="molecule type" value="Genomic_DNA"/>
</dbReference>
<evidence type="ECO:0000256" key="1">
    <source>
        <dbReference type="SAM" id="Phobius"/>
    </source>
</evidence>
<feature type="transmembrane region" description="Helical" evidence="1">
    <location>
        <begin position="47"/>
        <end position="65"/>
    </location>
</feature>
<keyword evidence="1" id="KW-0812">Transmembrane</keyword>
<organism evidence="2 3">
    <name type="scientific">Flavobacterium micromati</name>
    <dbReference type="NCBI Taxonomy" id="229205"/>
    <lineage>
        <taxon>Bacteria</taxon>
        <taxon>Pseudomonadati</taxon>
        <taxon>Bacteroidota</taxon>
        <taxon>Flavobacteriia</taxon>
        <taxon>Flavobacteriales</taxon>
        <taxon>Flavobacteriaceae</taxon>
        <taxon>Flavobacterium</taxon>
    </lineage>
</organism>
<reference evidence="3" key="1">
    <citation type="submission" date="2016-11" db="EMBL/GenBank/DDBJ databases">
        <authorList>
            <person name="Varghese N."/>
            <person name="Submissions S."/>
        </authorList>
    </citation>
    <scope>NUCLEOTIDE SEQUENCE [LARGE SCALE GENOMIC DNA]</scope>
    <source>
        <strain evidence="3">DSM 17659</strain>
    </source>
</reference>
<feature type="transmembrane region" description="Helical" evidence="1">
    <location>
        <begin position="159"/>
        <end position="177"/>
    </location>
</feature>
<proteinExistence type="predicted"/>
<dbReference type="OrthoDB" id="9815205at2"/>
<evidence type="ECO:0000313" key="3">
    <source>
        <dbReference type="Proteomes" id="UP000184020"/>
    </source>
</evidence>
<keyword evidence="3" id="KW-1185">Reference proteome</keyword>
<dbReference type="STRING" id="229205.SAMN05444372_112111"/>
<feature type="transmembrane region" description="Helical" evidence="1">
    <location>
        <begin position="86"/>
        <end position="105"/>
    </location>
</feature>
<accession>A0A1M5P979</accession>
<name>A0A1M5P979_9FLAO</name>
<dbReference type="AlphaFoldDB" id="A0A1M5P979"/>
<feature type="transmembrane region" description="Helical" evidence="1">
    <location>
        <begin position="134"/>
        <end position="153"/>
    </location>
</feature>
<protein>
    <submittedName>
        <fullName evidence="2">Uncharacterized protein</fullName>
    </submittedName>
</protein>